<dbReference type="GO" id="GO:0031267">
    <property type="term" value="F:small GTPase binding"/>
    <property type="evidence" value="ECO:0007669"/>
    <property type="project" value="TreeGrafter"/>
</dbReference>
<gene>
    <name evidence="2" type="ORF">RS030_192891</name>
</gene>
<comment type="caution">
    <text evidence="2">The sequence shown here is derived from an EMBL/GenBank/DDBJ whole genome shotgun (WGS) entry which is preliminary data.</text>
</comment>
<dbReference type="PANTHER" id="PTHR47219">
    <property type="entry name" value="RAB GTPASE-ACTIVATING PROTEIN 1-LIKE"/>
    <property type="match status" value="1"/>
</dbReference>
<organism evidence="2 3">
    <name type="scientific">Cryptosporidium xiaoi</name>
    <dbReference type="NCBI Taxonomy" id="659607"/>
    <lineage>
        <taxon>Eukaryota</taxon>
        <taxon>Sar</taxon>
        <taxon>Alveolata</taxon>
        <taxon>Apicomplexa</taxon>
        <taxon>Conoidasida</taxon>
        <taxon>Coccidia</taxon>
        <taxon>Eucoccidiorida</taxon>
        <taxon>Eimeriorina</taxon>
        <taxon>Cryptosporidiidae</taxon>
        <taxon>Cryptosporidium</taxon>
    </lineage>
</organism>
<protein>
    <recommendedName>
        <fullName evidence="1">Rab-GAP TBC domain-containing protein</fullName>
    </recommendedName>
</protein>
<dbReference type="GO" id="GO:0005096">
    <property type="term" value="F:GTPase activator activity"/>
    <property type="evidence" value="ECO:0007669"/>
    <property type="project" value="TreeGrafter"/>
</dbReference>
<dbReference type="Gene3D" id="1.10.8.270">
    <property type="entry name" value="putative rabgap domain of human tbc1 domain family member 14 like domains"/>
    <property type="match status" value="1"/>
</dbReference>
<dbReference type="AlphaFoldDB" id="A0AAV9XZ45"/>
<sequence length="384" mass="46008">MVCKLWFAEANSVKSYQKRYPVGINYFNNKKRSWIWRCVLFGEDKYIMDPNEDEMFKYLKIEDELSSVYERMGITEYYDEIIRDVSRTFPKLRDFQKKENQTKMLRTLFKISYAFPEVGYCQGMNYLVGILLYAFDFNVEQVYSSIISILIKWEYEDIYNKDLTKLKEMCFIFNELIKEYLPELYNQVFYNKYEVNAENKITSELFAIQWFLTLFIYDIADTDYAINSVYILDNIIIHDTNCNFNINVYKIAISLLSRIFKDFKLGNDVEIIHILEFIRQRSKYILTTVSEIEELLNESKNLLLPETLLQKIYVKYKQMNITKENTDEKSLSDKKNVNGRTRETLSKLLRKYKLFSYNQNGNKNSIYVDDDDSVPSPFHPYFSI</sequence>
<dbReference type="Pfam" id="PF00566">
    <property type="entry name" value="RabGAP-TBC"/>
    <property type="match status" value="1"/>
</dbReference>
<dbReference type="SUPFAM" id="SSF47923">
    <property type="entry name" value="Ypt/Rab-GAP domain of gyp1p"/>
    <property type="match status" value="2"/>
</dbReference>
<dbReference type="PROSITE" id="PS50086">
    <property type="entry name" value="TBC_RABGAP"/>
    <property type="match status" value="1"/>
</dbReference>
<dbReference type="SMART" id="SM00164">
    <property type="entry name" value="TBC"/>
    <property type="match status" value="1"/>
</dbReference>
<dbReference type="PANTHER" id="PTHR47219:SF9">
    <property type="entry name" value="GTPASE ACTIVATING PROTEIN AND CENTROSOME-ASSOCIATED, ISOFORM B"/>
    <property type="match status" value="1"/>
</dbReference>
<evidence type="ECO:0000313" key="2">
    <source>
        <dbReference type="EMBL" id="KAK6590040.1"/>
    </source>
</evidence>
<proteinExistence type="predicted"/>
<dbReference type="InterPro" id="IPR035969">
    <property type="entry name" value="Rab-GAP_TBC_sf"/>
</dbReference>
<evidence type="ECO:0000259" key="1">
    <source>
        <dbReference type="PROSITE" id="PS50086"/>
    </source>
</evidence>
<dbReference type="InterPro" id="IPR000195">
    <property type="entry name" value="Rab-GAP-TBC_dom"/>
</dbReference>
<evidence type="ECO:0000313" key="3">
    <source>
        <dbReference type="Proteomes" id="UP001311799"/>
    </source>
</evidence>
<dbReference type="EMBL" id="JAWDEY010000010">
    <property type="protein sequence ID" value="KAK6590040.1"/>
    <property type="molecule type" value="Genomic_DNA"/>
</dbReference>
<name>A0AAV9XZ45_9CRYT</name>
<keyword evidence="3" id="KW-1185">Reference proteome</keyword>
<dbReference type="InterPro" id="IPR050302">
    <property type="entry name" value="Rab_GAP_TBC_domain"/>
</dbReference>
<reference evidence="2 3" key="1">
    <citation type="submission" date="2023-10" db="EMBL/GenBank/DDBJ databases">
        <title>Comparative genomics analysis reveals potential genetic determinants of host preference in Cryptosporidium xiaoi.</title>
        <authorList>
            <person name="Xiao L."/>
            <person name="Li J."/>
        </authorList>
    </citation>
    <scope>NUCLEOTIDE SEQUENCE [LARGE SCALE GENOMIC DNA]</scope>
    <source>
        <strain evidence="2 3">52996</strain>
    </source>
</reference>
<dbReference type="Proteomes" id="UP001311799">
    <property type="component" value="Unassembled WGS sequence"/>
</dbReference>
<accession>A0AAV9XZ45</accession>
<feature type="domain" description="Rab-GAP TBC" evidence="1">
    <location>
        <begin position="26"/>
        <end position="239"/>
    </location>
</feature>
<dbReference type="Gene3D" id="1.10.472.80">
    <property type="entry name" value="Ypt/Rab-GAP domain of gyp1p, domain 3"/>
    <property type="match status" value="1"/>
</dbReference>